<dbReference type="PANTHER" id="PTHR33334:SF8">
    <property type="entry name" value="PROTEIN LNK1"/>
    <property type="match status" value="1"/>
</dbReference>
<dbReference type="EMBL" id="JAJAGQ010000012">
    <property type="protein sequence ID" value="KAJ8548169.1"/>
    <property type="molecule type" value="Genomic_DNA"/>
</dbReference>
<feature type="region of interest" description="Disordered" evidence="1">
    <location>
        <begin position="219"/>
        <end position="248"/>
    </location>
</feature>
<evidence type="ECO:0000256" key="2">
    <source>
        <dbReference type="SAM" id="Phobius"/>
    </source>
</evidence>
<dbReference type="Proteomes" id="UP001152561">
    <property type="component" value="Unassembled WGS sequence"/>
</dbReference>
<dbReference type="InterPro" id="IPR039928">
    <property type="entry name" value="LNK"/>
</dbReference>
<organism evidence="3 4">
    <name type="scientific">Anisodus acutangulus</name>
    <dbReference type="NCBI Taxonomy" id="402998"/>
    <lineage>
        <taxon>Eukaryota</taxon>
        <taxon>Viridiplantae</taxon>
        <taxon>Streptophyta</taxon>
        <taxon>Embryophyta</taxon>
        <taxon>Tracheophyta</taxon>
        <taxon>Spermatophyta</taxon>
        <taxon>Magnoliopsida</taxon>
        <taxon>eudicotyledons</taxon>
        <taxon>Gunneridae</taxon>
        <taxon>Pentapetalae</taxon>
        <taxon>asterids</taxon>
        <taxon>lamiids</taxon>
        <taxon>Solanales</taxon>
        <taxon>Solanaceae</taxon>
        <taxon>Solanoideae</taxon>
        <taxon>Hyoscyameae</taxon>
        <taxon>Anisodus</taxon>
    </lineage>
</organism>
<dbReference type="OrthoDB" id="618331at2759"/>
<feature type="transmembrane region" description="Helical" evidence="2">
    <location>
        <begin position="52"/>
        <end position="68"/>
    </location>
</feature>
<reference evidence="4" key="1">
    <citation type="journal article" date="2023" name="Proc. Natl. Acad. Sci. U.S.A.">
        <title>Genomic and structural basis for evolution of tropane alkaloid biosynthesis.</title>
        <authorList>
            <person name="Wanga Y.-J."/>
            <person name="Taina T."/>
            <person name="Yua J.-Y."/>
            <person name="Lia J."/>
            <person name="Xua B."/>
            <person name="Chenc J."/>
            <person name="D'Auriad J.C."/>
            <person name="Huanga J.-P."/>
            <person name="Huanga S.-X."/>
        </authorList>
    </citation>
    <scope>NUCLEOTIDE SEQUENCE [LARGE SCALE GENOMIC DNA]</scope>
    <source>
        <strain evidence="4">cv. KIB-2019</strain>
    </source>
</reference>
<feature type="region of interest" description="Disordered" evidence="1">
    <location>
        <begin position="136"/>
        <end position="181"/>
    </location>
</feature>
<dbReference type="GO" id="GO:0007623">
    <property type="term" value="P:circadian rhythm"/>
    <property type="evidence" value="ECO:0007669"/>
    <property type="project" value="InterPro"/>
</dbReference>
<feature type="compositionally biased region" description="Polar residues" evidence="1">
    <location>
        <begin position="137"/>
        <end position="157"/>
    </location>
</feature>
<keyword evidence="2" id="KW-0812">Transmembrane</keyword>
<gene>
    <name evidence="3" type="ORF">K7X08_021405</name>
</gene>
<feature type="compositionally biased region" description="Polar residues" evidence="1">
    <location>
        <begin position="224"/>
        <end position="242"/>
    </location>
</feature>
<feature type="compositionally biased region" description="Polar residues" evidence="1">
    <location>
        <begin position="164"/>
        <end position="180"/>
    </location>
</feature>
<sequence>MFEEYSWVDAPDCVFPNTCDRNSMQEVSSLASENSGTLHHCFKRKNMDSIDIFWLMMISVFLTTIVWIKTRMISCIIAVDSTFGLGDVNEDDLGWFSSSDAIKGSGEGFSDFKFQNLASNALENISGRLEVSRTKETGCSVSDSGTKNQSASSNLWPSQKDESANPSHPSFVNGSSNSECNLIPQKKHAKHHNQLEGKRKVAYLENGDALRKIDGLSEERKYSTEATGSEVNLISSGSQQQNEAHEPETDYFNSSFSYMSDYSRSDQTALHPTSSITKSGNDGFISPDPSFQMDTIETSEKKAEKLLHHSGINFVNNSDLEGISMRLPAELGSSIVQESTSISPPMKFMCSNLLDIRTKLCIRDSLYRLARSAELRQRC</sequence>
<evidence type="ECO:0000313" key="4">
    <source>
        <dbReference type="Proteomes" id="UP001152561"/>
    </source>
</evidence>
<keyword evidence="2" id="KW-1133">Transmembrane helix</keyword>
<accession>A0A9Q1M231</accession>
<dbReference type="GO" id="GO:0006355">
    <property type="term" value="P:regulation of DNA-templated transcription"/>
    <property type="evidence" value="ECO:0007669"/>
    <property type="project" value="InterPro"/>
</dbReference>
<proteinExistence type="predicted"/>
<evidence type="ECO:0000313" key="3">
    <source>
        <dbReference type="EMBL" id="KAJ8548169.1"/>
    </source>
</evidence>
<dbReference type="AlphaFoldDB" id="A0A9Q1M231"/>
<name>A0A9Q1M231_9SOLA</name>
<keyword evidence="2" id="KW-0472">Membrane</keyword>
<dbReference type="PANTHER" id="PTHR33334">
    <property type="entry name" value="PROTEIN LNK1"/>
    <property type="match status" value="1"/>
</dbReference>
<comment type="caution">
    <text evidence="3">The sequence shown here is derived from an EMBL/GenBank/DDBJ whole genome shotgun (WGS) entry which is preliminary data.</text>
</comment>
<evidence type="ECO:0000256" key="1">
    <source>
        <dbReference type="SAM" id="MobiDB-lite"/>
    </source>
</evidence>
<protein>
    <submittedName>
        <fullName evidence="3">Uncharacterized protein</fullName>
    </submittedName>
</protein>
<keyword evidence="4" id="KW-1185">Reference proteome</keyword>